<feature type="transmembrane region" description="Helical" evidence="6">
    <location>
        <begin position="65"/>
        <end position="91"/>
    </location>
</feature>
<organism evidence="8 9">
    <name type="scientific">Aspergillus cavernicola</name>
    <dbReference type="NCBI Taxonomy" id="176166"/>
    <lineage>
        <taxon>Eukaryota</taxon>
        <taxon>Fungi</taxon>
        <taxon>Dikarya</taxon>
        <taxon>Ascomycota</taxon>
        <taxon>Pezizomycotina</taxon>
        <taxon>Eurotiomycetes</taxon>
        <taxon>Eurotiomycetidae</taxon>
        <taxon>Eurotiales</taxon>
        <taxon>Aspergillaceae</taxon>
        <taxon>Aspergillus</taxon>
        <taxon>Aspergillus subgen. Nidulantes</taxon>
    </lineage>
</organism>
<feature type="region of interest" description="Disordered" evidence="5">
    <location>
        <begin position="1"/>
        <end position="44"/>
    </location>
</feature>
<feature type="domain" description="Major facilitator superfamily (MFS) profile" evidence="7">
    <location>
        <begin position="68"/>
        <end position="555"/>
    </location>
</feature>
<dbReference type="PANTHER" id="PTHR23501:SF199">
    <property type="entry name" value="MFS EFFLUX TRANSPORTER INPD-RELATED"/>
    <property type="match status" value="1"/>
</dbReference>
<keyword evidence="2 6" id="KW-0812">Transmembrane</keyword>
<dbReference type="PANTHER" id="PTHR23501">
    <property type="entry name" value="MAJOR FACILITATOR SUPERFAMILY"/>
    <property type="match status" value="1"/>
</dbReference>
<evidence type="ECO:0000256" key="2">
    <source>
        <dbReference type="ARBA" id="ARBA00022692"/>
    </source>
</evidence>
<feature type="transmembrane region" description="Helical" evidence="6">
    <location>
        <begin position="158"/>
        <end position="183"/>
    </location>
</feature>
<feature type="transmembrane region" description="Helical" evidence="6">
    <location>
        <begin position="262"/>
        <end position="281"/>
    </location>
</feature>
<feature type="transmembrane region" description="Helical" evidence="6">
    <location>
        <begin position="293"/>
        <end position="309"/>
    </location>
</feature>
<evidence type="ECO:0000313" key="8">
    <source>
        <dbReference type="EMBL" id="KAL2814081.1"/>
    </source>
</evidence>
<comment type="caution">
    <text evidence="8">The sequence shown here is derived from an EMBL/GenBank/DDBJ whole genome shotgun (WGS) entry which is preliminary data.</text>
</comment>
<feature type="compositionally biased region" description="Basic and acidic residues" evidence="5">
    <location>
        <begin position="1"/>
        <end position="13"/>
    </location>
</feature>
<protein>
    <submittedName>
        <fullName evidence="8">MFS toxin efflux pump</fullName>
    </submittedName>
</protein>
<dbReference type="PROSITE" id="PS50850">
    <property type="entry name" value="MFS"/>
    <property type="match status" value="1"/>
</dbReference>
<reference evidence="8 9" key="1">
    <citation type="submission" date="2024-07" db="EMBL/GenBank/DDBJ databases">
        <title>Section-level genome sequencing and comparative genomics of Aspergillus sections Usti and Cavernicolus.</title>
        <authorList>
            <consortium name="Lawrence Berkeley National Laboratory"/>
            <person name="Nybo J.L."/>
            <person name="Vesth T.C."/>
            <person name="Theobald S."/>
            <person name="Frisvad J.C."/>
            <person name="Larsen T.O."/>
            <person name="Kjaerboelling I."/>
            <person name="Rothschild-Mancinelli K."/>
            <person name="Lyhne E.K."/>
            <person name="Kogle M.E."/>
            <person name="Barry K."/>
            <person name="Clum A."/>
            <person name="Na H."/>
            <person name="Ledsgaard L."/>
            <person name="Lin J."/>
            <person name="Lipzen A."/>
            <person name="Kuo A."/>
            <person name="Riley R."/>
            <person name="Mondo S."/>
            <person name="LaButti K."/>
            <person name="Haridas S."/>
            <person name="Pangalinan J."/>
            <person name="Salamov A.A."/>
            <person name="Simmons B.A."/>
            <person name="Magnuson J.K."/>
            <person name="Chen J."/>
            <person name="Drula E."/>
            <person name="Henrissat B."/>
            <person name="Wiebenga A."/>
            <person name="Lubbers R.J."/>
            <person name="Gomes A.C."/>
            <person name="Makela M.R."/>
            <person name="Stajich J."/>
            <person name="Grigoriev I.V."/>
            <person name="Mortensen U.H."/>
            <person name="De vries R.P."/>
            <person name="Baker S.E."/>
            <person name="Andersen M.R."/>
        </authorList>
    </citation>
    <scope>NUCLEOTIDE SEQUENCE [LARGE SCALE GENOMIC DNA]</scope>
    <source>
        <strain evidence="8 9">CBS 600.67</strain>
    </source>
</reference>
<feature type="transmembrane region" description="Helical" evidence="6">
    <location>
        <begin position="456"/>
        <end position="476"/>
    </location>
</feature>
<dbReference type="Pfam" id="PF07690">
    <property type="entry name" value="MFS_1"/>
    <property type="match status" value="1"/>
</dbReference>
<evidence type="ECO:0000256" key="4">
    <source>
        <dbReference type="ARBA" id="ARBA00023136"/>
    </source>
</evidence>
<feature type="compositionally biased region" description="Basic and acidic residues" evidence="5">
    <location>
        <begin position="30"/>
        <end position="44"/>
    </location>
</feature>
<feature type="transmembrane region" description="Helical" evidence="6">
    <location>
        <begin position="421"/>
        <end position="444"/>
    </location>
</feature>
<name>A0ABR4HF13_9EURO</name>
<dbReference type="InterPro" id="IPR036259">
    <property type="entry name" value="MFS_trans_sf"/>
</dbReference>
<proteinExistence type="predicted"/>
<dbReference type="SUPFAM" id="SSF103473">
    <property type="entry name" value="MFS general substrate transporter"/>
    <property type="match status" value="1"/>
</dbReference>
<feature type="transmembrane region" description="Helical" evidence="6">
    <location>
        <begin position="330"/>
        <end position="351"/>
    </location>
</feature>
<feature type="transmembrane region" description="Helical" evidence="6">
    <location>
        <begin position="133"/>
        <end position="152"/>
    </location>
</feature>
<dbReference type="InterPro" id="IPR011701">
    <property type="entry name" value="MFS"/>
</dbReference>
<dbReference type="CDD" id="cd17502">
    <property type="entry name" value="MFS_Azr1_MDR_like"/>
    <property type="match status" value="1"/>
</dbReference>
<evidence type="ECO:0000259" key="7">
    <source>
        <dbReference type="PROSITE" id="PS50850"/>
    </source>
</evidence>
<feature type="transmembrane region" description="Helical" evidence="6">
    <location>
        <begin position="397"/>
        <end position="415"/>
    </location>
</feature>
<sequence>MATDHPIAEKEVQTTKTTDMSPNNEAPVNELDHPNSPEKAATEKNGADAIAAAPDPTPEQALWKLICLTIALLLAMFCVSLDGTILATAIPEITNQFDSLDDVGWYGSSYLFTTCAVQLIFGKFYTFFNTKWVFIIAVSIFEVGSLVCGVAPNSIALIVGRSIAGIGAAGVFSGAIIAIAVCVPLRHRPVYTAILSTMHGVSSVAGPLLGGVFTDQSTWRWCFYINLPMGAITILFTMLFMPPLPAIQGGLHWKEQVKRLDLIGTLFLIPSVLLVLLALQWGGSKYPWNDGRVIALFVVSGVLAIVFFADQLWQKDRATIPLRLLKDRNVLGAAWFGISLGGSLFIFTYYLPIWFQAVKGVSATKSGIMNLPSILGLVIFSLVGGVLASWIGYYTPLLIASSVITAVGAGMLSTLKVDSSIGYWFSYQVLLALGAGLGAQNVMLVAQAAVPLTDMAMATTLLTFTQTLSGAVFLAVGQSVFQNQLIVKLHQYAPNVDTSAVIAGGVTAIRNHVSAAQLPSALAGYNDAIMQTFYVAVAMAALSVVGALCLEWVSLKASKQKISRPATTIIDH</sequence>
<dbReference type="InterPro" id="IPR020846">
    <property type="entry name" value="MFS_dom"/>
</dbReference>
<evidence type="ECO:0000313" key="9">
    <source>
        <dbReference type="Proteomes" id="UP001610335"/>
    </source>
</evidence>
<evidence type="ECO:0000256" key="6">
    <source>
        <dbReference type="SAM" id="Phobius"/>
    </source>
</evidence>
<dbReference type="Proteomes" id="UP001610335">
    <property type="component" value="Unassembled WGS sequence"/>
</dbReference>
<dbReference type="Gene3D" id="1.20.1250.20">
    <property type="entry name" value="MFS general substrate transporter like domains"/>
    <property type="match status" value="1"/>
</dbReference>
<feature type="transmembrane region" description="Helical" evidence="6">
    <location>
        <begin position="371"/>
        <end position="390"/>
    </location>
</feature>
<evidence type="ECO:0000256" key="3">
    <source>
        <dbReference type="ARBA" id="ARBA00022989"/>
    </source>
</evidence>
<feature type="transmembrane region" description="Helical" evidence="6">
    <location>
        <begin position="221"/>
        <end position="241"/>
    </location>
</feature>
<dbReference type="EMBL" id="JBFXLS010000132">
    <property type="protein sequence ID" value="KAL2814081.1"/>
    <property type="molecule type" value="Genomic_DNA"/>
</dbReference>
<keyword evidence="9" id="KW-1185">Reference proteome</keyword>
<evidence type="ECO:0000256" key="1">
    <source>
        <dbReference type="ARBA" id="ARBA00004141"/>
    </source>
</evidence>
<evidence type="ECO:0000256" key="5">
    <source>
        <dbReference type="SAM" id="MobiDB-lite"/>
    </source>
</evidence>
<gene>
    <name evidence="8" type="ORF">BDW59DRAFT_176566</name>
</gene>
<feature type="transmembrane region" description="Helical" evidence="6">
    <location>
        <begin position="190"/>
        <end position="209"/>
    </location>
</feature>
<keyword evidence="3 6" id="KW-1133">Transmembrane helix</keyword>
<feature type="transmembrane region" description="Helical" evidence="6">
    <location>
        <begin position="103"/>
        <end position="121"/>
    </location>
</feature>
<feature type="compositionally biased region" description="Polar residues" evidence="5">
    <location>
        <begin position="14"/>
        <end position="26"/>
    </location>
</feature>
<comment type="subcellular location">
    <subcellularLocation>
        <location evidence="1">Membrane</location>
        <topology evidence="1">Multi-pass membrane protein</topology>
    </subcellularLocation>
</comment>
<accession>A0ABR4HF13</accession>
<feature type="transmembrane region" description="Helical" evidence="6">
    <location>
        <begin position="533"/>
        <end position="555"/>
    </location>
</feature>
<keyword evidence="4 6" id="KW-0472">Membrane</keyword>